<proteinExistence type="predicted"/>
<comment type="caution">
    <text evidence="2">The sequence shown here is derived from an EMBL/GenBank/DDBJ whole genome shotgun (WGS) entry which is preliminary data.</text>
</comment>
<keyword evidence="3" id="KW-1185">Reference proteome</keyword>
<organism evidence="2 3">
    <name type="scientific">Discina gigas</name>
    <dbReference type="NCBI Taxonomy" id="1032678"/>
    <lineage>
        <taxon>Eukaryota</taxon>
        <taxon>Fungi</taxon>
        <taxon>Dikarya</taxon>
        <taxon>Ascomycota</taxon>
        <taxon>Pezizomycotina</taxon>
        <taxon>Pezizomycetes</taxon>
        <taxon>Pezizales</taxon>
        <taxon>Discinaceae</taxon>
        <taxon>Discina</taxon>
    </lineage>
</organism>
<name>A0ABR3GF42_9PEZI</name>
<dbReference type="Proteomes" id="UP001447188">
    <property type="component" value="Unassembled WGS sequence"/>
</dbReference>
<reference evidence="2 3" key="1">
    <citation type="submission" date="2024-02" db="EMBL/GenBank/DDBJ databases">
        <title>Discinaceae phylogenomics.</title>
        <authorList>
            <person name="Dirks A.C."/>
            <person name="James T.Y."/>
        </authorList>
    </citation>
    <scope>NUCLEOTIDE SEQUENCE [LARGE SCALE GENOMIC DNA]</scope>
    <source>
        <strain evidence="2 3">ACD0624</strain>
    </source>
</reference>
<gene>
    <name evidence="2" type="ORF">Q9L58_006508</name>
</gene>
<accession>A0ABR3GF42</accession>
<keyword evidence="1" id="KW-0175">Coiled coil</keyword>
<evidence type="ECO:0000313" key="3">
    <source>
        <dbReference type="Proteomes" id="UP001447188"/>
    </source>
</evidence>
<evidence type="ECO:0000313" key="2">
    <source>
        <dbReference type="EMBL" id="KAL0634549.1"/>
    </source>
</evidence>
<sequence length="265" mass="30064">MSHPSIIPDEHLTEEVANAAFDRFASQIPNTNIDLLRAAFGDLVAAIRRPYASAITLSKIANDIQRVESTVMIENIKTHYALDLRAVKASYKAKLKYIQITINTTIQAHQNEAQTATLKHQNECHKLRKQIDDTEDDYKREVCALWEHIDYSKDKYDEDLNKVHTELREARQKHSIDISFLKEQLARATGSSAPSLRGMADLDEYEMTEGLTALDNAVNSAVVSYLFGDDNDRNNHHQLNRSVLEINEMIDSLDTLCKPSPKLLD</sequence>
<dbReference type="EMBL" id="JBBBZM010000091">
    <property type="protein sequence ID" value="KAL0634549.1"/>
    <property type="molecule type" value="Genomic_DNA"/>
</dbReference>
<protein>
    <submittedName>
        <fullName evidence="2">Uncharacterized protein</fullName>
    </submittedName>
</protein>
<evidence type="ECO:0000256" key="1">
    <source>
        <dbReference type="SAM" id="Coils"/>
    </source>
</evidence>
<feature type="coiled-coil region" evidence="1">
    <location>
        <begin position="117"/>
        <end position="173"/>
    </location>
</feature>